<dbReference type="InterPro" id="IPR036249">
    <property type="entry name" value="Thioredoxin-like_sf"/>
</dbReference>
<dbReference type="EMBL" id="CP036343">
    <property type="protein sequence ID" value="QDT88485.1"/>
    <property type="molecule type" value="Genomic_DNA"/>
</dbReference>
<accession>A0A517V664</accession>
<keyword evidence="1" id="KW-0812">Transmembrane</keyword>
<keyword evidence="2" id="KW-1185">Reference proteome</keyword>
<protein>
    <submittedName>
        <fullName evidence="1">Nickel uptake substrate-specific transmembrane region</fullName>
    </submittedName>
</protein>
<dbReference type="SUPFAM" id="SSF52833">
    <property type="entry name" value="Thioredoxin-like"/>
    <property type="match status" value="1"/>
</dbReference>
<evidence type="ECO:0000313" key="2">
    <source>
        <dbReference type="Proteomes" id="UP000316855"/>
    </source>
</evidence>
<dbReference type="SUPFAM" id="SSF49464">
    <property type="entry name" value="Carboxypeptidase regulatory domain-like"/>
    <property type="match status" value="2"/>
</dbReference>
<dbReference type="OrthoDB" id="232400at2"/>
<dbReference type="RefSeq" id="WP_145223659.1">
    <property type="nucleotide sequence ID" value="NZ_CP036343.1"/>
</dbReference>
<evidence type="ECO:0000313" key="1">
    <source>
        <dbReference type="EMBL" id="QDT88485.1"/>
    </source>
</evidence>
<dbReference type="AlphaFoldDB" id="A0A517V664"/>
<gene>
    <name evidence="1" type="ORF">Pan161_01010</name>
</gene>
<sequence length="1010" mass="112989">MNQQQFKSNHPSVHGRKCARRYFDYFCFSLLALSAFAVTKNVRAEDPEKKEQITLQGTVVDEQDQPAQGVKVFVEWQHPKQDRAETKTDQEGRFTLRVPAQSVRHQAILAVGDSPQQMAQYTLPWVIKDEDLPLDKLRLQLQPAQRVELHAVDGAGKPIANAKTGIMGDYRVWGTDTTDKKGQVVYHVPHDVKVQYVFAISDGHGADYKAFTLSREQVGDQLVKPPVVPESPIRLTLDGTQPLKVKVEEADGTPLTGFHVVPWYLKKEGEPRDLNLSYFYSLVQSQTDKSGTASFDWIPHWQKTALTIWPHNQEYEHQRSTYDPQKGQGTLTMKLEKLVPVSGKVTLPDGSPAKGIPVAADGAGYQFDSFHKTVQTDDQGRYSFNAEPNQVYLVIAGNEKWSAAPHTGFAVWPGKPIQNLDFKLQPATRIHGRMTVGSQNEPVADQRIMAFIRGQDAHNQKDFKLPNPTHSNRWVQPQMVFRAQTDKQGHYELFLGPGTYSIRGPSQTQPQKFEITNETEKEINFHASRPETGELTGSVVAGDPPKPVPAAKISGIYRKSLSVGDLAATAGKHGQFKVERQRHPVVLYAESKDKKMAGVVEIGPDAKTVTIPVQPFGSARGQLIDEVTESPVENRELRYGVKVHIGDDNAPWRTSFGGTAFTDKTGHFEMKNLVVGLEYGLSLVNRPEEGKPGRLSWRNVKKFTPENSQPVDLGQVEAPRPSKPYVPPTIDERIAAAFAVKGTPLERFAKAQQIARLTVQYPTILFGDPKSDAVRELMTFRFQDSDVRKELPSFLIMAIDSTEDNRAAAQALAKQLGLDWNPKEGALDLFVLDTTGKQRAHADLAALSKSGSVNKQSLTKFLKANQIPPKDARELLDAALKQAKEQHKRVIVQETATWCGPCRLLSQFLDREREQWQRDYIWIKMDHRWTGADEIMKTMRGGAQGGIPWWAILDQDGKVMATSNNDEGDNIGFPSTRSDLAHVRNMLEKTAIRLNPMEINTLVEALKQKE</sequence>
<reference evidence="1 2" key="1">
    <citation type="submission" date="2019-02" db="EMBL/GenBank/DDBJ databases">
        <title>Deep-cultivation of Planctomycetes and their phenomic and genomic characterization uncovers novel biology.</title>
        <authorList>
            <person name="Wiegand S."/>
            <person name="Jogler M."/>
            <person name="Boedeker C."/>
            <person name="Pinto D."/>
            <person name="Vollmers J."/>
            <person name="Rivas-Marin E."/>
            <person name="Kohn T."/>
            <person name="Peeters S.H."/>
            <person name="Heuer A."/>
            <person name="Rast P."/>
            <person name="Oberbeckmann S."/>
            <person name="Bunk B."/>
            <person name="Jeske O."/>
            <person name="Meyerdierks A."/>
            <person name="Storesund J.E."/>
            <person name="Kallscheuer N."/>
            <person name="Luecker S."/>
            <person name="Lage O.M."/>
            <person name="Pohl T."/>
            <person name="Merkel B.J."/>
            <person name="Hornburger P."/>
            <person name="Mueller R.-W."/>
            <person name="Bruemmer F."/>
            <person name="Labrenz M."/>
            <person name="Spormann A.M."/>
            <person name="Op den Camp H."/>
            <person name="Overmann J."/>
            <person name="Amann R."/>
            <person name="Jetten M.S.M."/>
            <person name="Mascher T."/>
            <person name="Medema M.H."/>
            <person name="Devos D.P."/>
            <person name="Kaster A.-K."/>
            <person name="Ovreas L."/>
            <person name="Rohde M."/>
            <person name="Galperin M.Y."/>
            <person name="Jogler C."/>
        </authorList>
    </citation>
    <scope>NUCLEOTIDE SEQUENCE [LARGE SCALE GENOMIC DNA]</scope>
    <source>
        <strain evidence="1 2">Pan161</strain>
    </source>
</reference>
<dbReference type="Proteomes" id="UP000316855">
    <property type="component" value="Chromosome"/>
</dbReference>
<organism evidence="1 2">
    <name type="scientific">Gimesia algae</name>
    <dbReference type="NCBI Taxonomy" id="2527971"/>
    <lineage>
        <taxon>Bacteria</taxon>
        <taxon>Pseudomonadati</taxon>
        <taxon>Planctomycetota</taxon>
        <taxon>Planctomycetia</taxon>
        <taxon>Planctomycetales</taxon>
        <taxon>Planctomycetaceae</taxon>
        <taxon>Gimesia</taxon>
    </lineage>
</organism>
<dbReference type="Gene3D" id="2.60.40.1120">
    <property type="entry name" value="Carboxypeptidase-like, regulatory domain"/>
    <property type="match status" value="1"/>
</dbReference>
<dbReference type="KEGG" id="gax:Pan161_01010"/>
<dbReference type="Gene3D" id="3.40.30.10">
    <property type="entry name" value="Glutaredoxin"/>
    <property type="match status" value="1"/>
</dbReference>
<keyword evidence="1" id="KW-0472">Membrane</keyword>
<proteinExistence type="predicted"/>
<name>A0A517V664_9PLAN</name>
<dbReference type="InterPro" id="IPR008969">
    <property type="entry name" value="CarboxyPept-like_regulatory"/>
</dbReference>